<evidence type="ECO:0000256" key="5">
    <source>
        <dbReference type="ARBA" id="ARBA00022691"/>
    </source>
</evidence>
<reference evidence="8 9" key="2">
    <citation type="journal article" date="2008" name="Science">
        <title>Environmental genomics reveals a single-species ecosystem deep within Earth.</title>
        <authorList>
            <person name="Chivian D."/>
            <person name="Brodie E.L."/>
            <person name="Alm E.J."/>
            <person name="Culley D.E."/>
            <person name="Dehal P.S."/>
            <person name="Desantis T.Z."/>
            <person name="Gihring T.M."/>
            <person name="Lapidus A."/>
            <person name="Lin L.H."/>
            <person name="Lowry S.R."/>
            <person name="Moser D.P."/>
            <person name="Richardson P.M."/>
            <person name="Southam G."/>
            <person name="Wanger G."/>
            <person name="Pratt L.M."/>
            <person name="Andersen G.L."/>
            <person name="Hazen T.C."/>
            <person name="Brockman F.J."/>
            <person name="Arkin A.P."/>
            <person name="Onstott T.C."/>
        </authorList>
    </citation>
    <scope>NUCLEOTIDE SEQUENCE [LARGE SCALE GENOMIC DNA]</scope>
    <source>
        <strain evidence="8 9">MP104C</strain>
    </source>
</reference>
<gene>
    <name evidence="6" type="primary">rsmI</name>
    <name evidence="8" type="ordered locus">Daud_0039</name>
</gene>
<dbReference type="InterPro" id="IPR014776">
    <property type="entry name" value="4pyrrole_Mease_sub2"/>
</dbReference>
<dbReference type="PROSITE" id="PS01296">
    <property type="entry name" value="RSMI"/>
    <property type="match status" value="1"/>
</dbReference>
<feature type="domain" description="Tetrapyrrole methylase" evidence="7">
    <location>
        <begin position="8"/>
        <end position="204"/>
    </location>
</feature>
<dbReference type="EMBL" id="CP000860">
    <property type="protein sequence ID" value="ACA58608.1"/>
    <property type="molecule type" value="Genomic_DNA"/>
</dbReference>
<dbReference type="KEGG" id="dau:Daud_0039"/>
<evidence type="ECO:0000256" key="4">
    <source>
        <dbReference type="ARBA" id="ARBA00022679"/>
    </source>
</evidence>
<dbReference type="InterPro" id="IPR000878">
    <property type="entry name" value="4pyrrol_Mease"/>
</dbReference>
<evidence type="ECO:0000313" key="8">
    <source>
        <dbReference type="EMBL" id="ACA58608.1"/>
    </source>
</evidence>
<dbReference type="HOGENOM" id="CLU_044779_1_0_9"/>
<keyword evidence="1 6" id="KW-0963">Cytoplasm</keyword>
<dbReference type="Pfam" id="PF00590">
    <property type="entry name" value="TP_methylase"/>
    <property type="match status" value="1"/>
</dbReference>
<evidence type="ECO:0000256" key="3">
    <source>
        <dbReference type="ARBA" id="ARBA00022603"/>
    </source>
</evidence>
<comment type="catalytic activity">
    <reaction evidence="6">
        <text>cytidine(1402) in 16S rRNA + S-adenosyl-L-methionine = 2'-O-methylcytidine(1402) in 16S rRNA + S-adenosyl-L-homocysteine + H(+)</text>
        <dbReference type="Rhea" id="RHEA:42924"/>
        <dbReference type="Rhea" id="RHEA-COMP:10285"/>
        <dbReference type="Rhea" id="RHEA-COMP:10286"/>
        <dbReference type="ChEBI" id="CHEBI:15378"/>
        <dbReference type="ChEBI" id="CHEBI:57856"/>
        <dbReference type="ChEBI" id="CHEBI:59789"/>
        <dbReference type="ChEBI" id="CHEBI:74495"/>
        <dbReference type="ChEBI" id="CHEBI:82748"/>
        <dbReference type="EC" id="2.1.1.198"/>
    </reaction>
</comment>
<dbReference type="AlphaFoldDB" id="B1I168"/>
<keyword evidence="4 6" id="KW-0808">Transferase</keyword>
<dbReference type="Proteomes" id="UP000008544">
    <property type="component" value="Chromosome"/>
</dbReference>
<keyword evidence="5 6" id="KW-0949">S-adenosyl-L-methionine</keyword>
<comment type="subcellular location">
    <subcellularLocation>
        <location evidence="6">Cytoplasm</location>
    </subcellularLocation>
</comment>
<dbReference type="STRING" id="477974.Daud_0039"/>
<keyword evidence="2 6" id="KW-0698">rRNA processing</keyword>
<organism evidence="8 9">
    <name type="scientific">Desulforudis audaxviator (strain MP104C)</name>
    <dbReference type="NCBI Taxonomy" id="477974"/>
    <lineage>
        <taxon>Bacteria</taxon>
        <taxon>Bacillati</taxon>
        <taxon>Bacillota</taxon>
        <taxon>Clostridia</taxon>
        <taxon>Thermoanaerobacterales</taxon>
        <taxon>Candidatus Desulforudaceae</taxon>
        <taxon>Candidatus Desulforudis</taxon>
    </lineage>
</organism>
<dbReference type="PANTHER" id="PTHR46111">
    <property type="entry name" value="RIBOSOMAL RNA SMALL SUBUNIT METHYLTRANSFERASE I"/>
    <property type="match status" value="1"/>
</dbReference>
<comment type="function">
    <text evidence="6">Catalyzes the 2'-O-methylation of the ribose of cytidine 1402 (C1402) in 16S rRNA.</text>
</comment>
<dbReference type="EC" id="2.1.1.198" evidence="6"/>
<dbReference type="GO" id="GO:0070677">
    <property type="term" value="F:rRNA (cytosine-2'-O-)-methyltransferase activity"/>
    <property type="evidence" value="ECO:0007669"/>
    <property type="project" value="UniProtKB-UniRule"/>
</dbReference>
<dbReference type="InterPro" id="IPR018063">
    <property type="entry name" value="SAM_MeTrfase_RsmI_CS"/>
</dbReference>
<protein>
    <recommendedName>
        <fullName evidence="6">Ribosomal RNA small subunit methyltransferase I</fullName>
        <ecNumber evidence="6">2.1.1.198</ecNumber>
    </recommendedName>
    <alternativeName>
        <fullName evidence="6">16S rRNA 2'-O-ribose C1402 methyltransferase</fullName>
    </alternativeName>
    <alternativeName>
        <fullName evidence="6">rRNA (cytidine-2'-O-)-methyltransferase RsmI</fullName>
    </alternativeName>
</protein>
<reference evidence="9" key="1">
    <citation type="submission" date="2007-10" db="EMBL/GenBank/DDBJ databases">
        <title>Complete sequence of chromosome of Desulforudis audaxviator MP104C.</title>
        <authorList>
            <person name="Copeland A."/>
            <person name="Lucas S."/>
            <person name="Lapidus A."/>
            <person name="Barry K."/>
            <person name="Glavina del Rio T."/>
            <person name="Dalin E."/>
            <person name="Tice H."/>
            <person name="Bruce D."/>
            <person name="Pitluck S."/>
            <person name="Lowry S.R."/>
            <person name="Larimer F."/>
            <person name="Land M.L."/>
            <person name="Hauser L."/>
            <person name="Kyrpides N."/>
            <person name="Ivanova N.N."/>
            <person name="Richardson P."/>
        </authorList>
    </citation>
    <scope>NUCLEOTIDE SEQUENCE [LARGE SCALE GENOMIC DNA]</scope>
    <source>
        <strain evidence="9">MP104C</strain>
    </source>
</reference>
<dbReference type="HAMAP" id="MF_01877">
    <property type="entry name" value="16SrRNA_methyltr_I"/>
    <property type="match status" value="1"/>
</dbReference>
<dbReference type="InterPro" id="IPR035996">
    <property type="entry name" value="4pyrrol_Methylase_sf"/>
</dbReference>
<evidence type="ECO:0000256" key="1">
    <source>
        <dbReference type="ARBA" id="ARBA00022490"/>
    </source>
</evidence>
<dbReference type="InterPro" id="IPR014777">
    <property type="entry name" value="4pyrrole_Mease_sub1"/>
</dbReference>
<evidence type="ECO:0000313" key="9">
    <source>
        <dbReference type="Proteomes" id="UP000008544"/>
    </source>
</evidence>
<dbReference type="OrthoDB" id="9809084at2"/>
<evidence type="ECO:0000256" key="6">
    <source>
        <dbReference type="HAMAP-Rule" id="MF_01877"/>
    </source>
</evidence>
<dbReference type="InterPro" id="IPR008189">
    <property type="entry name" value="rRNA_ssu_MeTfrase_I"/>
</dbReference>
<dbReference type="PANTHER" id="PTHR46111:SF1">
    <property type="entry name" value="RIBOSOMAL RNA SMALL SUBUNIT METHYLTRANSFERASE I"/>
    <property type="match status" value="1"/>
</dbReference>
<evidence type="ECO:0000256" key="2">
    <source>
        <dbReference type="ARBA" id="ARBA00022552"/>
    </source>
</evidence>
<dbReference type="NCBIfam" id="TIGR00096">
    <property type="entry name" value="16S rRNA (cytidine(1402)-2'-O)-methyltransferase"/>
    <property type="match status" value="1"/>
</dbReference>
<dbReference type="Gene3D" id="3.40.1010.10">
    <property type="entry name" value="Cobalt-precorrin-4 Transmethylase, Domain 1"/>
    <property type="match status" value="1"/>
</dbReference>
<sequence>MVMSGGILYLCGTPIGNLEDITLRALRVLKEADLIAAEDTRHTRKLLSRYGIKTPLTSFHAHNRARKAPELLERLRQGASVALVSDAGMPGISDPGAELMAQAVREGFRVVPVPGPSAALAALVVSGLRTDRFVFEGFLPRRGRKRALEGLRGERRTVVLFEAPTRLLATLADILDVLGDRRVVVARELTKQHEEVFRGTVGEARAHFTAHPPRGEFTLVLEGGAGEPVSLAPEPAALAAEVEELQAAGSTRGKALREVARRHGMRRRELYGLVFGEDTPGK</sequence>
<dbReference type="Gene3D" id="3.30.950.10">
    <property type="entry name" value="Methyltransferase, Cobalt-precorrin-4 Transmethylase, Domain 2"/>
    <property type="match status" value="1"/>
</dbReference>
<accession>B1I168</accession>
<keyword evidence="9" id="KW-1185">Reference proteome</keyword>
<dbReference type="PIRSF" id="PIRSF005917">
    <property type="entry name" value="MTase_YraL"/>
    <property type="match status" value="1"/>
</dbReference>
<dbReference type="CDD" id="cd11648">
    <property type="entry name" value="RsmI"/>
    <property type="match status" value="1"/>
</dbReference>
<dbReference type="RefSeq" id="WP_012301202.1">
    <property type="nucleotide sequence ID" value="NC_010424.1"/>
</dbReference>
<name>B1I168_DESAP</name>
<dbReference type="eggNOG" id="COG0313">
    <property type="taxonomic scope" value="Bacteria"/>
</dbReference>
<proteinExistence type="inferred from homology"/>
<evidence type="ECO:0000259" key="7">
    <source>
        <dbReference type="Pfam" id="PF00590"/>
    </source>
</evidence>
<dbReference type="FunFam" id="3.40.1010.10:FF:000007">
    <property type="entry name" value="Ribosomal RNA small subunit methyltransferase I"/>
    <property type="match status" value="1"/>
</dbReference>
<dbReference type="SUPFAM" id="SSF53790">
    <property type="entry name" value="Tetrapyrrole methylase"/>
    <property type="match status" value="1"/>
</dbReference>
<comment type="similarity">
    <text evidence="6">Belongs to the methyltransferase superfamily. RsmI family.</text>
</comment>
<keyword evidence="3 6" id="KW-0489">Methyltransferase</keyword>
<dbReference type="FunFam" id="3.30.950.10:FF:000002">
    <property type="entry name" value="Ribosomal RNA small subunit methyltransferase I"/>
    <property type="match status" value="1"/>
</dbReference>
<dbReference type="GO" id="GO:0005737">
    <property type="term" value="C:cytoplasm"/>
    <property type="evidence" value="ECO:0007669"/>
    <property type="project" value="UniProtKB-SubCell"/>
</dbReference>